<dbReference type="AlphaFoldDB" id="A0A2Z6NMY9"/>
<sequence length="78" mass="8882">MIVLLMNADRRQIGHGRQRRRCRSASVEQNRNQVAWISSERQRRNNTAEASSFFLELSYPPLKASKYSISAAASTTVI</sequence>
<dbReference type="Proteomes" id="UP000242715">
    <property type="component" value="Unassembled WGS sequence"/>
</dbReference>
<accession>A0A2Z6NMY9</accession>
<protein>
    <submittedName>
        <fullName evidence="1">Uncharacterized protein</fullName>
    </submittedName>
</protein>
<proteinExistence type="predicted"/>
<evidence type="ECO:0000313" key="1">
    <source>
        <dbReference type="EMBL" id="GAU45401.1"/>
    </source>
</evidence>
<name>A0A2Z6NMY9_TRISU</name>
<gene>
    <name evidence="1" type="ORF">TSUD_134180</name>
</gene>
<keyword evidence="2" id="KW-1185">Reference proteome</keyword>
<organism evidence="1 2">
    <name type="scientific">Trifolium subterraneum</name>
    <name type="common">Subterranean clover</name>
    <dbReference type="NCBI Taxonomy" id="3900"/>
    <lineage>
        <taxon>Eukaryota</taxon>
        <taxon>Viridiplantae</taxon>
        <taxon>Streptophyta</taxon>
        <taxon>Embryophyta</taxon>
        <taxon>Tracheophyta</taxon>
        <taxon>Spermatophyta</taxon>
        <taxon>Magnoliopsida</taxon>
        <taxon>eudicotyledons</taxon>
        <taxon>Gunneridae</taxon>
        <taxon>Pentapetalae</taxon>
        <taxon>rosids</taxon>
        <taxon>fabids</taxon>
        <taxon>Fabales</taxon>
        <taxon>Fabaceae</taxon>
        <taxon>Papilionoideae</taxon>
        <taxon>50 kb inversion clade</taxon>
        <taxon>NPAAA clade</taxon>
        <taxon>Hologalegina</taxon>
        <taxon>IRL clade</taxon>
        <taxon>Trifolieae</taxon>
        <taxon>Trifolium</taxon>
    </lineage>
</organism>
<dbReference type="EMBL" id="DF974120">
    <property type="protein sequence ID" value="GAU45401.1"/>
    <property type="molecule type" value="Genomic_DNA"/>
</dbReference>
<evidence type="ECO:0000313" key="2">
    <source>
        <dbReference type="Proteomes" id="UP000242715"/>
    </source>
</evidence>
<reference evidence="2" key="1">
    <citation type="journal article" date="2017" name="Front. Plant Sci.">
        <title>Climate Clever Clovers: New Paradigm to Reduce the Environmental Footprint of Ruminants by Breeding Low Methanogenic Forages Utilizing Haplotype Variation.</title>
        <authorList>
            <person name="Kaur P."/>
            <person name="Appels R."/>
            <person name="Bayer P.E."/>
            <person name="Keeble-Gagnere G."/>
            <person name="Wang J."/>
            <person name="Hirakawa H."/>
            <person name="Shirasawa K."/>
            <person name="Vercoe P."/>
            <person name="Stefanova K."/>
            <person name="Durmic Z."/>
            <person name="Nichols P."/>
            <person name="Revell C."/>
            <person name="Isobe S.N."/>
            <person name="Edwards D."/>
            <person name="Erskine W."/>
        </authorList>
    </citation>
    <scope>NUCLEOTIDE SEQUENCE [LARGE SCALE GENOMIC DNA]</scope>
    <source>
        <strain evidence="2">cv. Daliak</strain>
    </source>
</reference>